<dbReference type="STRING" id="1122240.GCA_000620105_02668"/>
<keyword evidence="3" id="KW-1003">Cell membrane</keyword>
<dbReference type="Pfam" id="PF02472">
    <property type="entry name" value="ExbD"/>
    <property type="match status" value="1"/>
</dbReference>
<dbReference type="PANTHER" id="PTHR30558">
    <property type="entry name" value="EXBD MEMBRANE COMPONENT OF PMF-DRIVEN MACROMOLECULE IMPORT SYSTEM"/>
    <property type="match status" value="1"/>
</dbReference>
<dbReference type="AlphaFoldDB" id="A0A2S0PBV8"/>
<dbReference type="InterPro" id="IPR003400">
    <property type="entry name" value="ExbD"/>
</dbReference>
<comment type="subcellular location">
    <subcellularLocation>
        <location evidence="1">Cell membrane</location>
        <topology evidence="1">Single-pass membrane protein</topology>
    </subcellularLocation>
    <subcellularLocation>
        <location evidence="7">Cell membrane</location>
        <topology evidence="7">Single-pass type II membrane protein</topology>
    </subcellularLocation>
</comment>
<evidence type="ECO:0000256" key="8">
    <source>
        <dbReference type="SAM" id="Phobius"/>
    </source>
</evidence>
<keyword evidence="5 8" id="KW-1133">Transmembrane helix</keyword>
<keyword evidence="6 8" id="KW-0472">Membrane</keyword>
<dbReference type="PANTHER" id="PTHR30558:SF3">
    <property type="entry name" value="BIOPOLYMER TRANSPORT PROTEIN EXBD-RELATED"/>
    <property type="match status" value="1"/>
</dbReference>
<keyword evidence="4 7" id="KW-0812">Transmembrane</keyword>
<comment type="similarity">
    <text evidence="2 7">Belongs to the ExbD/TolR family.</text>
</comment>
<proteinExistence type="inferred from homology"/>
<evidence type="ECO:0000256" key="1">
    <source>
        <dbReference type="ARBA" id="ARBA00004162"/>
    </source>
</evidence>
<sequence length="141" mass="15162">MDFRRGRRRDEPEINFIPLIDLLLVVLIFLMVTTSYSRFADLKLNLPTLGARPGVAATAPLAVGLDAKGEVRIGDGKTLALPDAATLSKLLTAAAAGNADHPLVIYADEMTPHRNVMRVLEAARLAGLNRVTFAATARRAS</sequence>
<evidence type="ECO:0000256" key="3">
    <source>
        <dbReference type="ARBA" id="ARBA00022475"/>
    </source>
</evidence>
<keyword evidence="10" id="KW-1185">Reference proteome</keyword>
<evidence type="ECO:0000313" key="10">
    <source>
        <dbReference type="Proteomes" id="UP000244173"/>
    </source>
</evidence>
<evidence type="ECO:0000256" key="4">
    <source>
        <dbReference type="ARBA" id="ARBA00022692"/>
    </source>
</evidence>
<name>A0A2S0PBV8_9NEIS</name>
<dbReference type="GO" id="GO:0005886">
    <property type="term" value="C:plasma membrane"/>
    <property type="evidence" value="ECO:0007669"/>
    <property type="project" value="UniProtKB-SubCell"/>
</dbReference>
<reference evidence="9 10" key="1">
    <citation type="submission" date="2018-04" db="EMBL/GenBank/DDBJ databases">
        <title>Denitrifier Microvirgula.</title>
        <authorList>
            <person name="Anderson E."/>
            <person name="Jang J."/>
            <person name="Ishii S."/>
        </authorList>
    </citation>
    <scope>NUCLEOTIDE SEQUENCE [LARGE SCALE GENOMIC DNA]</scope>
    <source>
        <strain evidence="9 10">BE2.4</strain>
    </source>
</reference>
<dbReference type="EMBL" id="CP028519">
    <property type="protein sequence ID" value="AVY94812.1"/>
    <property type="molecule type" value="Genomic_DNA"/>
</dbReference>
<evidence type="ECO:0000256" key="2">
    <source>
        <dbReference type="ARBA" id="ARBA00005811"/>
    </source>
</evidence>
<dbReference type="RefSeq" id="WP_028499661.1">
    <property type="nucleotide sequence ID" value="NZ_CALFSO010000070.1"/>
</dbReference>
<dbReference type="GO" id="GO:0022857">
    <property type="term" value="F:transmembrane transporter activity"/>
    <property type="evidence" value="ECO:0007669"/>
    <property type="project" value="InterPro"/>
</dbReference>
<evidence type="ECO:0000256" key="5">
    <source>
        <dbReference type="ARBA" id="ARBA00022989"/>
    </source>
</evidence>
<keyword evidence="7" id="KW-0813">Transport</keyword>
<dbReference type="Proteomes" id="UP000244173">
    <property type="component" value="Chromosome"/>
</dbReference>
<evidence type="ECO:0000256" key="7">
    <source>
        <dbReference type="RuleBase" id="RU003879"/>
    </source>
</evidence>
<organism evidence="9 10">
    <name type="scientific">Microvirgula aerodenitrificans</name>
    <dbReference type="NCBI Taxonomy" id="57480"/>
    <lineage>
        <taxon>Bacteria</taxon>
        <taxon>Pseudomonadati</taxon>
        <taxon>Pseudomonadota</taxon>
        <taxon>Betaproteobacteria</taxon>
        <taxon>Neisseriales</taxon>
        <taxon>Aquaspirillaceae</taxon>
        <taxon>Microvirgula</taxon>
    </lineage>
</organism>
<protein>
    <submittedName>
        <fullName evidence="9">Biopolymer transporter ExbD</fullName>
    </submittedName>
</protein>
<accession>A0A2S0PBV8</accession>
<evidence type="ECO:0000313" key="9">
    <source>
        <dbReference type="EMBL" id="AVY94812.1"/>
    </source>
</evidence>
<dbReference type="OrthoDB" id="424972at2"/>
<gene>
    <name evidence="9" type="ORF">DAI18_12765</name>
</gene>
<dbReference type="KEGG" id="maer:DAI18_12765"/>
<dbReference type="Gene3D" id="3.30.420.270">
    <property type="match status" value="1"/>
</dbReference>
<keyword evidence="7" id="KW-0653">Protein transport</keyword>
<evidence type="ECO:0000256" key="6">
    <source>
        <dbReference type="ARBA" id="ARBA00023136"/>
    </source>
</evidence>
<feature type="transmembrane region" description="Helical" evidence="8">
    <location>
        <begin position="12"/>
        <end position="32"/>
    </location>
</feature>
<dbReference type="GO" id="GO:0015031">
    <property type="term" value="P:protein transport"/>
    <property type="evidence" value="ECO:0007669"/>
    <property type="project" value="UniProtKB-KW"/>
</dbReference>